<dbReference type="Gene3D" id="1.10.8.20">
    <property type="entry name" value="N-terminal domain of phosphatidylinositol transfer protein sec14p"/>
    <property type="match status" value="1"/>
</dbReference>
<protein>
    <submittedName>
        <fullName evidence="2">Clavesin-1-like Protein</fullName>
    </submittedName>
</protein>
<dbReference type="CDD" id="cd00170">
    <property type="entry name" value="SEC14"/>
    <property type="match status" value="1"/>
</dbReference>
<accession>D6WK80</accession>
<dbReference type="InParanoid" id="D6WK80"/>
<reference evidence="2 3" key="2">
    <citation type="journal article" date="2010" name="Nucleic Acids Res.">
        <title>BeetleBase in 2010: revisions to provide comprehensive genomic information for Tribolium castaneum.</title>
        <authorList>
            <person name="Kim H.S."/>
            <person name="Murphy T."/>
            <person name="Xia J."/>
            <person name="Caragea D."/>
            <person name="Park Y."/>
            <person name="Beeman R.W."/>
            <person name="Lorenzen M.D."/>
            <person name="Butcher S."/>
            <person name="Manak J.R."/>
            <person name="Brown S.J."/>
        </authorList>
    </citation>
    <scope>GENOME REANNOTATION</scope>
    <source>
        <strain evidence="2 3">Georgia GA2</strain>
    </source>
</reference>
<dbReference type="InterPro" id="IPR036865">
    <property type="entry name" value="CRAL-TRIO_dom_sf"/>
</dbReference>
<dbReference type="InterPro" id="IPR001251">
    <property type="entry name" value="CRAL-TRIO_dom"/>
</dbReference>
<dbReference type="PhylomeDB" id="D6WK80"/>
<evidence type="ECO:0000313" key="3">
    <source>
        <dbReference type="Proteomes" id="UP000007266"/>
    </source>
</evidence>
<feature type="domain" description="CRAL-TRIO" evidence="1">
    <location>
        <begin position="78"/>
        <end position="239"/>
    </location>
</feature>
<dbReference type="PANTHER" id="PTHR10174:SF226">
    <property type="entry name" value="CLAVESIN-1-LIKE PROTEIN"/>
    <property type="match status" value="1"/>
</dbReference>
<gene>
    <name evidence="2" type="primary">AUGUSTUS-3.0.2_14096</name>
    <name evidence="2" type="ORF">TcasGA2_TC014096</name>
</gene>
<dbReference type="InterPro" id="IPR036273">
    <property type="entry name" value="CRAL/TRIO_N_dom_sf"/>
</dbReference>
<dbReference type="PANTHER" id="PTHR10174">
    <property type="entry name" value="ALPHA-TOCOPHEROL TRANSFER PROTEIN-RELATED"/>
    <property type="match status" value="1"/>
</dbReference>
<dbReference type="OrthoDB" id="1434354at2759"/>
<evidence type="ECO:0000313" key="2">
    <source>
        <dbReference type="EMBL" id="EFA03952.1"/>
    </source>
</evidence>
<dbReference type="EMBL" id="KQ971342">
    <property type="protein sequence ID" value="EFA03952.1"/>
    <property type="molecule type" value="Genomic_DNA"/>
</dbReference>
<reference evidence="2 3" key="1">
    <citation type="journal article" date="2008" name="Nature">
        <title>The genome of the model beetle and pest Tribolium castaneum.</title>
        <authorList>
            <consortium name="Tribolium Genome Sequencing Consortium"/>
            <person name="Richards S."/>
            <person name="Gibbs R.A."/>
            <person name="Weinstock G.M."/>
            <person name="Brown S.J."/>
            <person name="Denell R."/>
            <person name="Beeman R.W."/>
            <person name="Gibbs R."/>
            <person name="Beeman R.W."/>
            <person name="Brown S.J."/>
            <person name="Bucher G."/>
            <person name="Friedrich M."/>
            <person name="Grimmelikhuijzen C.J."/>
            <person name="Klingler M."/>
            <person name="Lorenzen M."/>
            <person name="Richards S."/>
            <person name="Roth S."/>
            <person name="Schroder R."/>
            <person name="Tautz D."/>
            <person name="Zdobnov E.M."/>
            <person name="Muzny D."/>
            <person name="Gibbs R.A."/>
            <person name="Weinstock G.M."/>
            <person name="Attaway T."/>
            <person name="Bell S."/>
            <person name="Buhay C.J."/>
            <person name="Chandrabose M.N."/>
            <person name="Chavez D."/>
            <person name="Clerk-Blankenburg K.P."/>
            <person name="Cree A."/>
            <person name="Dao M."/>
            <person name="Davis C."/>
            <person name="Chacko J."/>
            <person name="Dinh H."/>
            <person name="Dugan-Rocha S."/>
            <person name="Fowler G."/>
            <person name="Garner T.T."/>
            <person name="Garnes J."/>
            <person name="Gnirke A."/>
            <person name="Hawes A."/>
            <person name="Hernandez J."/>
            <person name="Hines S."/>
            <person name="Holder M."/>
            <person name="Hume J."/>
            <person name="Jhangiani S.N."/>
            <person name="Joshi V."/>
            <person name="Khan Z.M."/>
            <person name="Jackson L."/>
            <person name="Kovar C."/>
            <person name="Kowis A."/>
            <person name="Lee S."/>
            <person name="Lewis L.R."/>
            <person name="Margolis J."/>
            <person name="Morgan M."/>
            <person name="Nazareth L.V."/>
            <person name="Nguyen N."/>
            <person name="Okwuonu G."/>
            <person name="Parker D."/>
            <person name="Richards S."/>
            <person name="Ruiz S.J."/>
            <person name="Santibanez J."/>
            <person name="Savard J."/>
            <person name="Scherer S.E."/>
            <person name="Schneider B."/>
            <person name="Sodergren E."/>
            <person name="Tautz D."/>
            <person name="Vattahil S."/>
            <person name="Villasana D."/>
            <person name="White C.S."/>
            <person name="Wright R."/>
            <person name="Park Y."/>
            <person name="Beeman R.W."/>
            <person name="Lord J."/>
            <person name="Oppert B."/>
            <person name="Lorenzen M."/>
            <person name="Brown S."/>
            <person name="Wang L."/>
            <person name="Savard J."/>
            <person name="Tautz D."/>
            <person name="Richards S."/>
            <person name="Weinstock G."/>
            <person name="Gibbs R.A."/>
            <person name="Liu Y."/>
            <person name="Worley K."/>
            <person name="Weinstock G."/>
            <person name="Elsik C.G."/>
            <person name="Reese J.T."/>
            <person name="Elhaik E."/>
            <person name="Landan G."/>
            <person name="Graur D."/>
            <person name="Arensburger P."/>
            <person name="Atkinson P."/>
            <person name="Beeman R.W."/>
            <person name="Beidler J."/>
            <person name="Brown S.J."/>
            <person name="Demuth J.P."/>
            <person name="Drury D.W."/>
            <person name="Du Y.Z."/>
            <person name="Fujiwara H."/>
            <person name="Lorenzen M."/>
            <person name="Maselli V."/>
            <person name="Osanai M."/>
            <person name="Park Y."/>
            <person name="Robertson H.M."/>
            <person name="Tu Z."/>
            <person name="Wang J.J."/>
            <person name="Wang S."/>
            <person name="Richards S."/>
            <person name="Song H."/>
            <person name="Zhang L."/>
            <person name="Sodergren E."/>
            <person name="Werner D."/>
            <person name="Stanke M."/>
            <person name="Morgenstern B."/>
            <person name="Solovyev V."/>
            <person name="Kosarev P."/>
            <person name="Brown G."/>
            <person name="Chen H.C."/>
            <person name="Ermolaeva O."/>
            <person name="Hlavina W."/>
            <person name="Kapustin Y."/>
            <person name="Kiryutin B."/>
            <person name="Kitts P."/>
            <person name="Maglott D."/>
            <person name="Pruitt K."/>
            <person name="Sapojnikov V."/>
            <person name="Souvorov A."/>
            <person name="Mackey A.J."/>
            <person name="Waterhouse R.M."/>
            <person name="Wyder S."/>
            <person name="Zdobnov E.M."/>
            <person name="Zdobnov E.M."/>
            <person name="Wyder S."/>
            <person name="Kriventseva E.V."/>
            <person name="Kadowaki T."/>
            <person name="Bork P."/>
            <person name="Aranda M."/>
            <person name="Bao R."/>
            <person name="Beermann A."/>
            <person name="Berns N."/>
            <person name="Bolognesi R."/>
            <person name="Bonneton F."/>
            <person name="Bopp D."/>
            <person name="Brown S.J."/>
            <person name="Bucher G."/>
            <person name="Butts T."/>
            <person name="Chaumot A."/>
            <person name="Denell R.E."/>
            <person name="Ferrier D.E."/>
            <person name="Friedrich M."/>
            <person name="Gordon C.M."/>
            <person name="Jindra M."/>
            <person name="Klingler M."/>
            <person name="Lan Q."/>
            <person name="Lattorff H.M."/>
            <person name="Laudet V."/>
            <person name="von Levetsow C."/>
            <person name="Liu Z."/>
            <person name="Lutz R."/>
            <person name="Lynch J.A."/>
            <person name="da Fonseca R.N."/>
            <person name="Posnien N."/>
            <person name="Reuter R."/>
            <person name="Roth S."/>
            <person name="Savard J."/>
            <person name="Schinko J.B."/>
            <person name="Schmitt C."/>
            <person name="Schoppmeier M."/>
            <person name="Schroder R."/>
            <person name="Shippy T.D."/>
            <person name="Simonnet F."/>
            <person name="Marques-Souza H."/>
            <person name="Tautz D."/>
            <person name="Tomoyasu Y."/>
            <person name="Trauner J."/>
            <person name="Van der Zee M."/>
            <person name="Vervoort M."/>
            <person name="Wittkopp N."/>
            <person name="Wimmer E.A."/>
            <person name="Yang X."/>
            <person name="Jones A.K."/>
            <person name="Sattelle D.B."/>
            <person name="Ebert P.R."/>
            <person name="Nelson D."/>
            <person name="Scott J.G."/>
            <person name="Beeman R.W."/>
            <person name="Muthukrishnan S."/>
            <person name="Kramer K.J."/>
            <person name="Arakane Y."/>
            <person name="Beeman R.W."/>
            <person name="Zhu Q."/>
            <person name="Hogenkamp D."/>
            <person name="Dixit R."/>
            <person name="Oppert B."/>
            <person name="Jiang H."/>
            <person name="Zou Z."/>
            <person name="Marshall J."/>
            <person name="Elpidina E."/>
            <person name="Vinokurov K."/>
            <person name="Oppert C."/>
            <person name="Zou Z."/>
            <person name="Evans J."/>
            <person name="Lu Z."/>
            <person name="Zhao P."/>
            <person name="Sumathipala N."/>
            <person name="Altincicek B."/>
            <person name="Vilcinskas A."/>
            <person name="Williams M."/>
            <person name="Hultmark D."/>
            <person name="Hetru C."/>
            <person name="Jiang H."/>
            <person name="Grimmelikhuijzen C.J."/>
            <person name="Hauser F."/>
            <person name="Cazzamali G."/>
            <person name="Williamson M."/>
            <person name="Park Y."/>
            <person name="Li B."/>
            <person name="Tanaka Y."/>
            <person name="Predel R."/>
            <person name="Neupert S."/>
            <person name="Schachtner J."/>
            <person name="Verleyen P."/>
            <person name="Raible F."/>
            <person name="Bork P."/>
            <person name="Friedrich M."/>
            <person name="Walden K.K."/>
            <person name="Robertson H.M."/>
            <person name="Angeli S."/>
            <person name="Foret S."/>
            <person name="Bucher G."/>
            <person name="Schuetz S."/>
            <person name="Maleszka R."/>
            <person name="Wimmer E.A."/>
            <person name="Beeman R.W."/>
            <person name="Lorenzen M."/>
            <person name="Tomoyasu Y."/>
            <person name="Miller S.C."/>
            <person name="Grossmann D."/>
            <person name="Bucher G."/>
        </authorList>
    </citation>
    <scope>NUCLEOTIDE SEQUENCE [LARGE SCALE GENOMIC DNA]</scope>
    <source>
        <strain evidence="2 3">Georgia GA2</strain>
    </source>
</reference>
<dbReference type="HOGENOM" id="CLU_046597_1_4_1"/>
<dbReference type="PROSITE" id="PS50191">
    <property type="entry name" value="CRAL_TRIO"/>
    <property type="match status" value="1"/>
</dbReference>
<dbReference type="GO" id="GO:1902936">
    <property type="term" value="F:phosphatidylinositol bisphosphate binding"/>
    <property type="evidence" value="ECO:0000318"/>
    <property type="project" value="GO_Central"/>
</dbReference>
<organism evidence="2 3">
    <name type="scientific">Tribolium castaneum</name>
    <name type="common">Red flour beetle</name>
    <dbReference type="NCBI Taxonomy" id="7070"/>
    <lineage>
        <taxon>Eukaryota</taxon>
        <taxon>Metazoa</taxon>
        <taxon>Ecdysozoa</taxon>
        <taxon>Arthropoda</taxon>
        <taxon>Hexapoda</taxon>
        <taxon>Insecta</taxon>
        <taxon>Pterygota</taxon>
        <taxon>Neoptera</taxon>
        <taxon>Endopterygota</taxon>
        <taxon>Coleoptera</taxon>
        <taxon>Polyphaga</taxon>
        <taxon>Cucujiformia</taxon>
        <taxon>Tenebrionidae</taxon>
        <taxon>Tenebrionidae incertae sedis</taxon>
        <taxon>Tribolium</taxon>
    </lineage>
</organism>
<dbReference type="Gene3D" id="3.40.525.10">
    <property type="entry name" value="CRAL-TRIO lipid binding domain"/>
    <property type="match status" value="1"/>
</dbReference>
<dbReference type="SMART" id="SM01100">
    <property type="entry name" value="CRAL_TRIO_N"/>
    <property type="match status" value="1"/>
</dbReference>
<dbReference type="Proteomes" id="UP000007266">
    <property type="component" value="Linkage group 5"/>
</dbReference>
<dbReference type="AlphaFoldDB" id="D6WK80"/>
<sequence>MEEVEQDERIEKEKCVGQLRNLMKGNDILKYVPNNEDYLLRFLYTTSFDVIEAFKLMIAHYEFMIECPDWFTKDGPLSKKYIIEKNVRILTPYKDRDGRQIYILKIGNLDPSKMELSDVISIDDCWVEFLADDLNFRQKGLCVIVDISNLTWKMYKWCTPHLIRTFLRKVNTWPIKEYRIHVVNTNFMANSLIKIIWPFVNEHLKRVIKFHFDDWESLHEYINPNELPPEYRGSALIDYKECYRNFFKKDDQIVNNFKTYRNVI</sequence>
<keyword evidence="3" id="KW-1185">Reference proteome</keyword>
<dbReference type="PRINTS" id="PR00180">
    <property type="entry name" value="CRETINALDHBP"/>
</dbReference>
<dbReference type="OMA" id="QNIRICS"/>
<dbReference type="KEGG" id="tca:107397941"/>
<dbReference type="eggNOG" id="KOG1471">
    <property type="taxonomic scope" value="Eukaryota"/>
</dbReference>
<dbReference type="SUPFAM" id="SSF46938">
    <property type="entry name" value="CRAL/TRIO N-terminal domain"/>
    <property type="match status" value="1"/>
</dbReference>
<dbReference type="Pfam" id="PF00650">
    <property type="entry name" value="CRAL_TRIO"/>
    <property type="match status" value="1"/>
</dbReference>
<dbReference type="SUPFAM" id="SSF52087">
    <property type="entry name" value="CRAL/TRIO domain"/>
    <property type="match status" value="1"/>
</dbReference>
<dbReference type="InterPro" id="IPR011074">
    <property type="entry name" value="CRAL/TRIO_N_dom"/>
</dbReference>
<evidence type="ECO:0000259" key="1">
    <source>
        <dbReference type="PROSITE" id="PS50191"/>
    </source>
</evidence>
<proteinExistence type="predicted"/>
<name>D6WK80_TRICA</name>